<dbReference type="InterPro" id="IPR036291">
    <property type="entry name" value="NAD(P)-bd_dom_sf"/>
</dbReference>
<dbReference type="SUPFAM" id="SSF55048">
    <property type="entry name" value="Probable ACP-binding domain of malonyl-CoA ACP transacylase"/>
    <property type="match status" value="1"/>
</dbReference>
<reference evidence="10 11" key="1">
    <citation type="journal article" date="2008" name="Proc. Natl. Acad. Sci. U.S.A.">
        <title>Niche adaptation and genome expansion in the chlorophyll d-producing cyanobacterium Acaryochloris marina.</title>
        <authorList>
            <person name="Swingley W.D."/>
            <person name="Chen M."/>
            <person name="Cheung P.C."/>
            <person name="Conrad A.L."/>
            <person name="Dejesa L.C."/>
            <person name="Hao J."/>
            <person name="Honchak B.M."/>
            <person name="Karbach L.E."/>
            <person name="Kurdoglu A."/>
            <person name="Lahiri S."/>
            <person name="Mastrian S.D."/>
            <person name="Miyashita H."/>
            <person name="Page L."/>
            <person name="Ramakrishna P."/>
            <person name="Satoh S."/>
            <person name="Sattley W.M."/>
            <person name="Shimada Y."/>
            <person name="Taylor H.L."/>
            <person name="Tomo T."/>
            <person name="Tsuchiya T."/>
            <person name="Wang Z.T."/>
            <person name="Raymond J."/>
            <person name="Mimuro M."/>
            <person name="Blankenship R.E."/>
            <person name="Touchman J.W."/>
        </authorList>
    </citation>
    <scope>NUCLEOTIDE SEQUENCE [LARGE SCALE GENOMIC DNA]</scope>
    <source>
        <strain evidence="11">MBIC 11017</strain>
        <plasmid evidence="11">Plasmid pREB1</plasmid>
    </source>
</reference>
<dbReference type="InterPro" id="IPR049900">
    <property type="entry name" value="PKS_mFAS_DH"/>
</dbReference>
<dbReference type="PANTHER" id="PTHR43775:SF51">
    <property type="entry name" value="INACTIVE PHENOLPHTHIOCEROL SYNTHESIS POLYKETIDE SYNTHASE TYPE I PKS1-RELATED"/>
    <property type="match status" value="1"/>
</dbReference>
<dbReference type="Pfam" id="PF22621">
    <property type="entry name" value="CurL-like_PKS_C"/>
    <property type="match status" value="1"/>
</dbReference>
<dbReference type="InterPro" id="IPR042104">
    <property type="entry name" value="PKS_dehydratase_sf"/>
</dbReference>
<dbReference type="InterPro" id="IPR049490">
    <property type="entry name" value="C883_1060-like_KR_N"/>
</dbReference>
<dbReference type="RefSeq" id="WP_012166727.1">
    <property type="nucleotide sequence ID" value="NC_009926.1"/>
</dbReference>
<dbReference type="Gene3D" id="3.10.129.110">
    <property type="entry name" value="Polyketide synthase dehydratase"/>
    <property type="match status" value="1"/>
</dbReference>
<dbReference type="SMART" id="SM00827">
    <property type="entry name" value="PKS_AT"/>
    <property type="match status" value="1"/>
</dbReference>
<dbReference type="SMART" id="SM00825">
    <property type="entry name" value="PKS_KS"/>
    <property type="match status" value="1"/>
</dbReference>
<proteinExistence type="predicted"/>
<dbReference type="InterPro" id="IPR050091">
    <property type="entry name" value="PKS_NRPS_Biosynth_Enz"/>
</dbReference>
<evidence type="ECO:0000256" key="2">
    <source>
        <dbReference type="ARBA" id="ARBA00022553"/>
    </source>
</evidence>
<evidence type="ECO:0000313" key="11">
    <source>
        <dbReference type="Proteomes" id="UP000000268"/>
    </source>
</evidence>
<dbReference type="InterPro" id="IPR016039">
    <property type="entry name" value="Thiolase-like"/>
</dbReference>
<dbReference type="HOGENOM" id="CLU_000022_35_4_3"/>
<dbReference type="Pfam" id="PF02801">
    <property type="entry name" value="Ketoacyl-synt_C"/>
    <property type="match status" value="1"/>
</dbReference>
<dbReference type="GO" id="GO:0004315">
    <property type="term" value="F:3-oxoacyl-[acyl-carrier-protein] synthase activity"/>
    <property type="evidence" value="ECO:0007669"/>
    <property type="project" value="InterPro"/>
</dbReference>
<evidence type="ECO:0000256" key="5">
    <source>
        <dbReference type="ARBA" id="ARBA00023098"/>
    </source>
</evidence>
<organism evidence="10 11">
    <name type="scientific">Acaryochloris marina (strain MBIC 11017)</name>
    <dbReference type="NCBI Taxonomy" id="329726"/>
    <lineage>
        <taxon>Bacteria</taxon>
        <taxon>Bacillati</taxon>
        <taxon>Cyanobacteriota</taxon>
        <taxon>Cyanophyceae</taxon>
        <taxon>Acaryochloridales</taxon>
        <taxon>Acaryochloridaceae</taxon>
        <taxon>Acaryochloris</taxon>
    </lineage>
</organism>
<dbReference type="Pfam" id="PF21089">
    <property type="entry name" value="PKS_DH_N"/>
    <property type="match status" value="1"/>
</dbReference>
<name>A8ZKN1_ACAM1</name>
<geneLocation type="plasmid" evidence="10 11">
    <name>pREB1</name>
</geneLocation>
<dbReference type="InterPro" id="IPR020841">
    <property type="entry name" value="PKS_Beta-ketoAc_synthase_dom"/>
</dbReference>
<dbReference type="Pfam" id="PF08659">
    <property type="entry name" value="KR"/>
    <property type="match status" value="1"/>
</dbReference>
<keyword evidence="2" id="KW-0597">Phosphoprotein</keyword>
<accession>A8ZKN1</accession>
<evidence type="ECO:0000256" key="1">
    <source>
        <dbReference type="ARBA" id="ARBA00022450"/>
    </source>
</evidence>
<dbReference type="InterPro" id="IPR018201">
    <property type="entry name" value="Ketoacyl_synth_AS"/>
</dbReference>
<dbReference type="EMBL" id="CP000838">
    <property type="protein sequence ID" value="ABW31349.1"/>
    <property type="molecule type" value="Genomic_DNA"/>
</dbReference>
<dbReference type="PANTHER" id="PTHR43775">
    <property type="entry name" value="FATTY ACID SYNTHASE"/>
    <property type="match status" value="1"/>
</dbReference>
<evidence type="ECO:0000256" key="4">
    <source>
        <dbReference type="ARBA" id="ARBA00022832"/>
    </source>
</evidence>
<dbReference type="FunFam" id="3.40.366.10:FF:000002">
    <property type="entry name" value="Probable polyketide synthase 2"/>
    <property type="match status" value="1"/>
</dbReference>
<dbReference type="KEGG" id="amr:AM1_A0228"/>
<dbReference type="Pfam" id="PF21394">
    <property type="entry name" value="Beta-ketacyl_N"/>
    <property type="match status" value="1"/>
</dbReference>
<evidence type="ECO:0000313" key="10">
    <source>
        <dbReference type="EMBL" id="ABW31349.1"/>
    </source>
</evidence>
<keyword evidence="5" id="KW-0443">Lipid metabolism</keyword>
<dbReference type="GO" id="GO:0006633">
    <property type="term" value="P:fatty acid biosynthetic process"/>
    <property type="evidence" value="ECO:0007669"/>
    <property type="project" value="InterPro"/>
</dbReference>
<keyword evidence="11" id="KW-1185">Reference proteome</keyword>
<feature type="region of interest" description="C-terminal hotdog fold" evidence="7">
    <location>
        <begin position="1521"/>
        <end position="1665"/>
    </location>
</feature>
<keyword evidence="10" id="KW-0614">Plasmid</keyword>
<dbReference type="InterPro" id="IPR014030">
    <property type="entry name" value="Ketoacyl_synth_N"/>
</dbReference>
<dbReference type="InterPro" id="IPR049551">
    <property type="entry name" value="PKS_DH_C"/>
</dbReference>
<feature type="domain" description="Ketosynthase family 3 (KS3)" evidence="8">
    <location>
        <begin position="7"/>
        <end position="431"/>
    </location>
</feature>
<dbReference type="Pfam" id="PF14765">
    <property type="entry name" value="PS-DH"/>
    <property type="match status" value="1"/>
</dbReference>
<dbReference type="InterPro" id="IPR057326">
    <property type="entry name" value="KR_dom"/>
</dbReference>
<dbReference type="SUPFAM" id="SSF52151">
    <property type="entry name" value="FabD/lysophospholipase-like"/>
    <property type="match status" value="1"/>
</dbReference>
<dbReference type="CDD" id="cd00833">
    <property type="entry name" value="PKS"/>
    <property type="match status" value="1"/>
</dbReference>
<feature type="domain" description="PKS/mFAS DH" evidence="9">
    <location>
        <begin position="1378"/>
        <end position="1665"/>
    </location>
</feature>
<dbReference type="Pfam" id="PF00698">
    <property type="entry name" value="Acyl_transf_1"/>
    <property type="match status" value="1"/>
</dbReference>
<protein>
    <submittedName>
        <fullName evidence="10">Beta-ketoacyl synthase, putative</fullName>
    </submittedName>
</protein>
<dbReference type="CDD" id="cd08953">
    <property type="entry name" value="KR_2_SDR_x"/>
    <property type="match status" value="1"/>
</dbReference>
<feature type="region of interest" description="N-terminal hotdog fold" evidence="7">
    <location>
        <begin position="1378"/>
        <end position="1507"/>
    </location>
</feature>
<evidence type="ECO:0000259" key="9">
    <source>
        <dbReference type="PROSITE" id="PS52019"/>
    </source>
</evidence>
<dbReference type="InterPro" id="IPR014043">
    <property type="entry name" value="Acyl_transferase_dom"/>
</dbReference>
<dbReference type="InterPro" id="IPR016036">
    <property type="entry name" value="Malonyl_transacylase_ACP-bd"/>
</dbReference>
<keyword evidence="3" id="KW-0808">Transferase</keyword>
<dbReference type="Gene3D" id="3.40.47.10">
    <property type="match status" value="1"/>
</dbReference>
<evidence type="ECO:0000256" key="3">
    <source>
        <dbReference type="ARBA" id="ARBA00022679"/>
    </source>
</evidence>
<dbReference type="Gene3D" id="3.40.50.720">
    <property type="entry name" value="NAD(P)-binding Rossmann-like Domain"/>
    <property type="match status" value="1"/>
</dbReference>
<keyword evidence="6" id="KW-0511">Multifunctional enzyme</keyword>
<dbReference type="OrthoDB" id="499075at2"/>
<dbReference type="InterPro" id="IPR016035">
    <property type="entry name" value="Acyl_Trfase/lysoPLipase"/>
</dbReference>
<feature type="active site" description="Proton donor; for dehydratase activity" evidence="7">
    <location>
        <position position="1584"/>
    </location>
</feature>
<dbReference type="Proteomes" id="UP000000268">
    <property type="component" value="Plasmid pREB1"/>
</dbReference>
<dbReference type="InterPro" id="IPR013968">
    <property type="entry name" value="PKS_KR"/>
</dbReference>
<dbReference type="GO" id="GO:0004312">
    <property type="term" value="F:fatty acid synthase activity"/>
    <property type="evidence" value="ECO:0007669"/>
    <property type="project" value="TreeGrafter"/>
</dbReference>
<dbReference type="SUPFAM" id="SSF53901">
    <property type="entry name" value="Thiolase-like"/>
    <property type="match status" value="1"/>
</dbReference>
<dbReference type="SUPFAM" id="SSF51735">
    <property type="entry name" value="NAD(P)-binding Rossmann-fold domains"/>
    <property type="match status" value="2"/>
</dbReference>
<keyword evidence="1" id="KW-0596">Phosphopantetheine</keyword>
<dbReference type="SMART" id="SM00826">
    <property type="entry name" value="PKS_DH"/>
    <property type="match status" value="1"/>
</dbReference>
<dbReference type="InterPro" id="IPR020807">
    <property type="entry name" value="PKS_DH"/>
</dbReference>
<sequence length="1665" mass="180109">MNVHRNGLEIAIIGLSGQFPGSPTLDQFWQNLKAGVESISVFSDADSQLASAPSSATQTAVKAGGILTDIEYFDAPFFGINPREAETMDPQHRLFLECAWQALEQAGYAPGRGNDAVGVFAGVGMGTYLLYNLSPHPEVMASRGFLQTLVGVDKDYLSTRVSYKLNLRGPSISVGTACSSSLVAVHLACQSLLSGECDMAIAAGVAVKVPQMNLTLSPDEIASTDGQCHAFDARANGTVGGNGLGAVVLKRLEDAITDRDTIYAVIKGSAINNDGGMKAGYTAPSQAGQTQVIRAAQAMAEVEPDSITYMEAHGTGTPLGDPIEIAAMTEAFRASTNKVGYCAVGSVKTNVGHLDAAAGIAGLIKTTLALHHRLLPASLNFDTPNPDIDFANSPFYINTGLKEWVANGTPRRAGLSSFGFGGTNVHLVLEEAPAPAPSSLSRPQQLLLLSAKTRSALDTATANLVQHLHLPDINLADVAYTLQVGRSTFAHRRIVVCATGAEAIAALVDKADCQAPQSEYGLTDSDTSQRPVVFMFTGQGAQYVNMARELYDTEPLFRQTCDRCFTILEPHLGFDLRSVLYPDAASPEFDIDQATQQLRQTAIAQPALFVIEYALAQLWMSWGIRPTAMIGHSIGEYVAACLAGVFSLEEALPLVVRRGQLMQQLPGGAMLSVNLSVDEVASLLDEIDKTISIAASNSPSLTVVSGSNAAIAALEQWLTQQQIGCQPLHTSHAFHSSAMDEIATPFAQAIGQIQLHPPQMPLISNVTGTWMTAAEATDPQYWVHHLRQTVRFAEGIAELLQDSHHLFLEVGPGRTLNTLTRQQATDRAVLSSLHHPKDHASDVAFLLQTLGRLWLAGVTVNWPGFYAHEQRDRLPLPTYPFERQRYWIDPPKTLPSKASLSQAVPLRQNSSQANDLADWFHVPSWQRSSRLSTPIRSSSSANILIFLDQAGVGEVLVERLQQQGHRVATVDIGSEFAQLSDTKFCLNPDQADDYQALFKTLRTQQFSTNAIAHLWSITTAAEMPSGLDPLDATLSRSFYSLLFLAQALGDQPGTDPVHLTVVSNQLQSVIGNERMCPEKATLLGPVGAIAQEYPHLNCCSIDLELDEPLSEATDPDLLESLLAEITAPSDDALIAYRGRHRWVQTMQPIRLEETLADPANLRSGGVYLITGGLGGIGLTMAEYLAQAVQAKLVLIGRSGLPDDTAAADGQDAPVRRKIADLEALGAEVLVTQADVTDLAQMQRAIAEAEAIFGSINGVIHAAGIPGGGIMQRKTRAAAEAVLAPKVKGTRVLEAVLPADLDFLVLCSSLASVIPLPGQVDYAAANAFLDAVAQARTARDQFTTCINWDAWTEVGMAVKAANPSVQDTDQNPDPIAVEHPLFEVCYPHDADQVRYVSRLSLDQHWVLNDHRWGEQGLLPGTAYLEMARAAWANHHQTNPTDGIELRNVYFLTPLLVDAEQEVHTVLTQKDTYVEFQIQSPSGVQISGAQPLEWQTHTVGEIAIPQPAQPRTFDLPALKATCSQPQAGSAAPSLDHLLDGPIQFGDRWRSLKWINRSDTEALALLELPDAFHAELSVHRLHPALLDVATGFLMMQLRQSDTAYLPFSYRRLTMWGTLSAQICSYIQWLNPSDSDSLKFNIVLMDDQGIELIDIEDYTLRRKANDATT</sequence>
<dbReference type="FunFam" id="3.40.47.10:FF:000042">
    <property type="entry name" value="Polyketide synthase Pks13"/>
    <property type="match status" value="1"/>
</dbReference>
<dbReference type="Gene3D" id="3.30.70.3290">
    <property type="match status" value="1"/>
</dbReference>
<feature type="active site" description="Proton acceptor; for dehydratase activity" evidence="7">
    <location>
        <position position="1409"/>
    </location>
</feature>
<dbReference type="PROSITE" id="PS52019">
    <property type="entry name" value="PKS_MFAS_DH"/>
    <property type="match status" value="1"/>
</dbReference>
<dbReference type="Gene3D" id="3.30.70.250">
    <property type="entry name" value="Malonyl-CoA ACP transacylase, ACP-binding"/>
    <property type="match status" value="1"/>
</dbReference>
<dbReference type="PROSITE" id="PS52004">
    <property type="entry name" value="KS3_2"/>
    <property type="match status" value="1"/>
</dbReference>
<keyword evidence="4" id="KW-0276">Fatty acid metabolism</keyword>
<evidence type="ECO:0000256" key="7">
    <source>
        <dbReference type="PROSITE-ProRule" id="PRU01363"/>
    </source>
</evidence>
<evidence type="ECO:0000259" key="8">
    <source>
        <dbReference type="PROSITE" id="PS52004"/>
    </source>
</evidence>
<evidence type="ECO:0000256" key="6">
    <source>
        <dbReference type="ARBA" id="ARBA00023268"/>
    </source>
</evidence>
<dbReference type="PROSITE" id="PS00606">
    <property type="entry name" value="KS3_1"/>
    <property type="match status" value="1"/>
</dbReference>
<dbReference type="Gene3D" id="3.40.366.10">
    <property type="entry name" value="Malonyl-Coenzyme A Acyl Carrier Protein, domain 2"/>
    <property type="match status" value="1"/>
</dbReference>
<dbReference type="InterPro" id="IPR014031">
    <property type="entry name" value="Ketoacyl_synth_C"/>
</dbReference>
<dbReference type="InterPro" id="IPR049552">
    <property type="entry name" value="PKS_DH_N"/>
</dbReference>
<dbReference type="Pfam" id="PF00109">
    <property type="entry name" value="ketoacyl-synt"/>
    <property type="match status" value="1"/>
</dbReference>
<dbReference type="InterPro" id="IPR001227">
    <property type="entry name" value="Ac_transferase_dom_sf"/>
</dbReference>
<gene>
    <name evidence="10" type="ordered locus">AM1_A0228</name>
</gene>
<dbReference type="SMART" id="SM00822">
    <property type="entry name" value="PKS_KR"/>
    <property type="match status" value="1"/>
</dbReference>